<dbReference type="EMBL" id="BTSY01000003">
    <property type="protein sequence ID" value="GMT18325.1"/>
    <property type="molecule type" value="Genomic_DNA"/>
</dbReference>
<feature type="region of interest" description="Disordered" evidence="1">
    <location>
        <begin position="76"/>
        <end position="109"/>
    </location>
</feature>
<evidence type="ECO:0000256" key="1">
    <source>
        <dbReference type="SAM" id="MobiDB-lite"/>
    </source>
</evidence>
<dbReference type="GO" id="GO:0006511">
    <property type="term" value="P:ubiquitin-dependent protein catabolic process"/>
    <property type="evidence" value="ECO:0007669"/>
    <property type="project" value="InterPro"/>
</dbReference>
<organism evidence="3 4">
    <name type="scientific">Pristionchus fissidentatus</name>
    <dbReference type="NCBI Taxonomy" id="1538716"/>
    <lineage>
        <taxon>Eukaryota</taxon>
        <taxon>Metazoa</taxon>
        <taxon>Ecdysozoa</taxon>
        <taxon>Nematoda</taxon>
        <taxon>Chromadorea</taxon>
        <taxon>Rhabditida</taxon>
        <taxon>Rhabditina</taxon>
        <taxon>Diplogasteromorpha</taxon>
        <taxon>Diplogasteroidea</taxon>
        <taxon>Neodiplogasteridae</taxon>
        <taxon>Pristionchus</taxon>
    </lineage>
</organism>
<sequence length="233" mass="27035">SVVQMAYIRRDSLESPFGMTPAAYHRDDDRLLHEFEPYVRFACGKTQFDVSFQLLHTAETITRLFEDLNICKLTDGSEDGEGEKVDDKEEEKEEDENTALEEEENDTKEPVAKPVVLNDVAIAIPFDADVFHILLRCQNDPGLEDAFLYGTSFETRATLLQLCEYLNMQDRIQFFARSMSDMIEFKSPEEVAAMLGVKMDFTPRELARMRSPLFPMEPIVPRFHRSNRHQEYY</sequence>
<dbReference type="AlphaFoldDB" id="A0AAV5VI76"/>
<feature type="non-terminal residue" evidence="3">
    <location>
        <position position="1"/>
    </location>
</feature>
<reference evidence="3" key="1">
    <citation type="submission" date="2023-10" db="EMBL/GenBank/DDBJ databases">
        <title>Genome assembly of Pristionchus species.</title>
        <authorList>
            <person name="Yoshida K."/>
            <person name="Sommer R.J."/>
        </authorList>
    </citation>
    <scope>NUCLEOTIDE SEQUENCE</scope>
    <source>
        <strain evidence="3">RS5133</strain>
    </source>
</reference>
<comment type="caution">
    <text evidence="3">The sequence shown here is derived from an EMBL/GenBank/DDBJ whole genome shotgun (WGS) entry which is preliminary data.</text>
</comment>
<dbReference type="Gene3D" id="3.30.710.10">
    <property type="entry name" value="Potassium Channel Kv1.1, Chain A"/>
    <property type="match status" value="1"/>
</dbReference>
<evidence type="ECO:0000313" key="3">
    <source>
        <dbReference type="EMBL" id="GMT18325.1"/>
    </source>
</evidence>
<evidence type="ECO:0000259" key="2">
    <source>
        <dbReference type="Pfam" id="PF01466"/>
    </source>
</evidence>
<name>A0AAV5VI76_9BILA</name>
<proteinExistence type="predicted"/>
<feature type="domain" description="SKP1 component dimerisation" evidence="2">
    <location>
        <begin position="178"/>
        <end position="210"/>
    </location>
</feature>
<feature type="compositionally biased region" description="Acidic residues" evidence="1">
    <location>
        <begin position="88"/>
        <end position="106"/>
    </location>
</feature>
<accession>A0AAV5VI76</accession>
<dbReference type="InterPro" id="IPR016072">
    <property type="entry name" value="Skp1_comp_dimer"/>
</dbReference>
<dbReference type="Proteomes" id="UP001432322">
    <property type="component" value="Unassembled WGS sequence"/>
</dbReference>
<protein>
    <recommendedName>
        <fullName evidence="2">SKP1 component dimerisation domain-containing protein</fullName>
    </recommendedName>
</protein>
<dbReference type="SUPFAM" id="SSF81382">
    <property type="entry name" value="Skp1 dimerisation domain-like"/>
    <property type="match status" value="1"/>
</dbReference>
<keyword evidence="4" id="KW-1185">Reference proteome</keyword>
<dbReference type="Pfam" id="PF01466">
    <property type="entry name" value="Skp1"/>
    <property type="match status" value="1"/>
</dbReference>
<evidence type="ECO:0000313" key="4">
    <source>
        <dbReference type="Proteomes" id="UP001432322"/>
    </source>
</evidence>
<dbReference type="InterPro" id="IPR011333">
    <property type="entry name" value="SKP1/BTB/POZ_sf"/>
</dbReference>
<dbReference type="InterPro" id="IPR036296">
    <property type="entry name" value="SKP1-like_dim_sf"/>
</dbReference>
<gene>
    <name evidence="3" type="ORF">PFISCL1PPCAC_9622</name>
</gene>